<accession>A0ABP3G858</accession>
<sequence length="99" mass="11155">MEEEVRMIMFFGLMIISLILSIGTALWVIIKTHNFWQSTIIGTVITITILGCASYWWFETDTDGISAGLGVIYYLIAMGVTILLNFIVLSVYKSKRIQG</sequence>
<organism evidence="2 3">
    <name type="scientific">Bacillus carboniphilus</name>
    <dbReference type="NCBI Taxonomy" id="86663"/>
    <lineage>
        <taxon>Bacteria</taxon>
        <taxon>Bacillati</taxon>
        <taxon>Bacillota</taxon>
        <taxon>Bacilli</taxon>
        <taxon>Bacillales</taxon>
        <taxon>Bacillaceae</taxon>
        <taxon>Bacillus</taxon>
    </lineage>
</organism>
<keyword evidence="1" id="KW-1133">Transmembrane helix</keyword>
<gene>
    <name evidence="2" type="ORF">GCM10008967_30120</name>
</gene>
<evidence type="ECO:0000313" key="2">
    <source>
        <dbReference type="EMBL" id="GAA0337833.1"/>
    </source>
</evidence>
<dbReference type="EMBL" id="BAAADJ010000053">
    <property type="protein sequence ID" value="GAA0337833.1"/>
    <property type="molecule type" value="Genomic_DNA"/>
</dbReference>
<keyword evidence="3" id="KW-1185">Reference proteome</keyword>
<protein>
    <recommendedName>
        <fullName evidence="4">YesK-like protein</fullName>
    </recommendedName>
</protein>
<evidence type="ECO:0000313" key="3">
    <source>
        <dbReference type="Proteomes" id="UP001500782"/>
    </source>
</evidence>
<dbReference type="Proteomes" id="UP001500782">
    <property type="component" value="Unassembled WGS sequence"/>
</dbReference>
<feature type="transmembrane region" description="Helical" evidence="1">
    <location>
        <begin position="70"/>
        <end position="92"/>
    </location>
</feature>
<evidence type="ECO:0000256" key="1">
    <source>
        <dbReference type="SAM" id="Phobius"/>
    </source>
</evidence>
<feature type="transmembrane region" description="Helical" evidence="1">
    <location>
        <begin position="6"/>
        <end position="28"/>
    </location>
</feature>
<keyword evidence="1" id="KW-0812">Transmembrane</keyword>
<feature type="transmembrane region" description="Helical" evidence="1">
    <location>
        <begin position="40"/>
        <end position="58"/>
    </location>
</feature>
<evidence type="ECO:0008006" key="4">
    <source>
        <dbReference type="Google" id="ProtNLM"/>
    </source>
</evidence>
<keyword evidence="1" id="KW-0472">Membrane</keyword>
<comment type="caution">
    <text evidence="2">The sequence shown here is derived from an EMBL/GenBank/DDBJ whole genome shotgun (WGS) entry which is preliminary data.</text>
</comment>
<name>A0ABP3G858_9BACI</name>
<dbReference type="RefSeq" id="WP_343800540.1">
    <property type="nucleotide sequence ID" value="NZ_BAAADJ010000053.1"/>
</dbReference>
<proteinExistence type="predicted"/>
<reference evidence="3" key="1">
    <citation type="journal article" date="2019" name="Int. J. Syst. Evol. Microbiol.">
        <title>The Global Catalogue of Microorganisms (GCM) 10K type strain sequencing project: providing services to taxonomists for standard genome sequencing and annotation.</title>
        <authorList>
            <consortium name="The Broad Institute Genomics Platform"/>
            <consortium name="The Broad Institute Genome Sequencing Center for Infectious Disease"/>
            <person name="Wu L."/>
            <person name="Ma J."/>
        </authorList>
    </citation>
    <scope>NUCLEOTIDE SEQUENCE [LARGE SCALE GENOMIC DNA]</scope>
    <source>
        <strain evidence="3">JCM 9731</strain>
    </source>
</reference>